<feature type="non-terminal residue" evidence="1">
    <location>
        <position position="1"/>
    </location>
</feature>
<dbReference type="OrthoDB" id="332863at2759"/>
<dbReference type="SUPFAM" id="SSF56281">
    <property type="entry name" value="Metallo-hydrolase/oxidoreductase"/>
    <property type="match status" value="1"/>
</dbReference>
<feature type="non-terminal residue" evidence="1">
    <location>
        <position position="118"/>
    </location>
</feature>
<dbReference type="InterPro" id="IPR036866">
    <property type="entry name" value="RibonucZ/Hydroxyglut_hydro"/>
</dbReference>
<evidence type="ECO:0000313" key="1">
    <source>
        <dbReference type="EMBL" id="KAF6743070.1"/>
    </source>
</evidence>
<reference evidence="1 2" key="1">
    <citation type="submission" date="2020-07" db="EMBL/GenBank/DDBJ databases">
        <title>Comparative genomics of pyrophilous fungi reveals a link between fire events and developmental genes.</title>
        <authorList>
            <consortium name="DOE Joint Genome Institute"/>
            <person name="Steindorff A.S."/>
            <person name="Carver A."/>
            <person name="Calhoun S."/>
            <person name="Stillman K."/>
            <person name="Liu H."/>
            <person name="Lipzen A."/>
            <person name="Pangilinan J."/>
            <person name="Labutti K."/>
            <person name="Bruns T.D."/>
            <person name="Grigoriev I.V."/>
        </authorList>
    </citation>
    <scope>NUCLEOTIDE SEQUENCE [LARGE SCALE GENOMIC DNA]</scope>
    <source>
        <strain evidence="1 2">CBS 144469</strain>
    </source>
</reference>
<dbReference type="Gene3D" id="3.60.15.10">
    <property type="entry name" value="Ribonuclease Z/Hydroxyacylglutathione hydrolase-like"/>
    <property type="match status" value="1"/>
</dbReference>
<keyword evidence="2" id="KW-1185">Reference proteome</keyword>
<evidence type="ECO:0000313" key="2">
    <source>
        <dbReference type="Proteomes" id="UP000521943"/>
    </source>
</evidence>
<comment type="caution">
    <text evidence="1">The sequence shown here is derived from an EMBL/GenBank/DDBJ whole genome shotgun (WGS) entry which is preliminary data.</text>
</comment>
<dbReference type="GO" id="GO:0070290">
    <property type="term" value="F:N-acylphosphatidylethanolamine-specific phospholipase D activity"/>
    <property type="evidence" value="ECO:0007669"/>
    <property type="project" value="TreeGrafter"/>
</dbReference>
<dbReference type="GO" id="GO:0070291">
    <property type="term" value="P:N-acylethanolamine metabolic process"/>
    <property type="evidence" value="ECO:0007669"/>
    <property type="project" value="TreeGrafter"/>
</dbReference>
<organism evidence="1 2">
    <name type="scientific">Ephemerocybe angulata</name>
    <dbReference type="NCBI Taxonomy" id="980116"/>
    <lineage>
        <taxon>Eukaryota</taxon>
        <taxon>Fungi</taxon>
        <taxon>Dikarya</taxon>
        <taxon>Basidiomycota</taxon>
        <taxon>Agaricomycotina</taxon>
        <taxon>Agaricomycetes</taxon>
        <taxon>Agaricomycetidae</taxon>
        <taxon>Agaricales</taxon>
        <taxon>Agaricineae</taxon>
        <taxon>Psathyrellaceae</taxon>
        <taxon>Ephemerocybe</taxon>
    </lineage>
</organism>
<dbReference type="EMBL" id="JACGCI010000160">
    <property type="protein sequence ID" value="KAF6743070.1"/>
    <property type="molecule type" value="Genomic_DNA"/>
</dbReference>
<dbReference type="GO" id="GO:0070292">
    <property type="term" value="P:N-acylphosphatidylethanolamine metabolic process"/>
    <property type="evidence" value="ECO:0007669"/>
    <property type="project" value="TreeGrafter"/>
</dbReference>
<dbReference type="PANTHER" id="PTHR15032:SF4">
    <property type="entry name" value="N-ACYL-PHOSPHATIDYLETHANOLAMINE-HYDROLYZING PHOSPHOLIPASE D"/>
    <property type="match status" value="1"/>
</dbReference>
<gene>
    <name evidence="1" type="ORF">DFP72DRAFT_756445</name>
</gene>
<sequence length="118" mass="13349">FGGDTGYRSVMDHQKEDEVPVCPAFKEIGKVFGSFDLALIPAYMPRQFMSPIHCAPQDSVRVFTDINAKKALGMHWATWVLTTEDVFEPPKKFAEEAQKIGIPDNDFTVCEIGETRFY</sequence>
<dbReference type="PANTHER" id="PTHR15032">
    <property type="entry name" value="N-ACYL-PHOSPHATIDYLETHANOLAMINE-HYDROLYZING PHOSPHOLIPASE D"/>
    <property type="match status" value="1"/>
</dbReference>
<dbReference type="GO" id="GO:0005737">
    <property type="term" value="C:cytoplasm"/>
    <property type="evidence" value="ECO:0007669"/>
    <property type="project" value="TreeGrafter"/>
</dbReference>
<dbReference type="AlphaFoldDB" id="A0A8H6H9R6"/>
<protein>
    <submittedName>
        <fullName evidence="1">Uncharacterized protein</fullName>
    </submittedName>
</protein>
<accession>A0A8H6H9R6</accession>
<proteinExistence type="predicted"/>
<dbReference type="Proteomes" id="UP000521943">
    <property type="component" value="Unassembled WGS sequence"/>
</dbReference>
<name>A0A8H6H9R6_9AGAR</name>